<accession>A0ABU8MUJ2</accession>
<comment type="caution">
    <text evidence="1">The sequence shown here is derived from an EMBL/GenBank/DDBJ whole genome shotgun (WGS) entry which is preliminary data.</text>
</comment>
<name>A0ABU8MUJ2_9PSEU</name>
<keyword evidence="2" id="KW-1185">Reference proteome</keyword>
<protein>
    <submittedName>
        <fullName evidence="1">3-keto-5-aminohexanoate cleavage protein</fullName>
    </submittedName>
</protein>
<reference evidence="1 2" key="1">
    <citation type="submission" date="2024-03" db="EMBL/GenBank/DDBJ databases">
        <title>Actinomycetospora sp. OC33-EN08, a novel actinomycete isolated from wild orchid (Aerides multiflora).</title>
        <authorList>
            <person name="Suriyachadkun C."/>
        </authorList>
    </citation>
    <scope>NUCLEOTIDE SEQUENCE [LARGE SCALE GENOMIC DNA]</scope>
    <source>
        <strain evidence="1 2">OC33-EN08</strain>
    </source>
</reference>
<evidence type="ECO:0000313" key="1">
    <source>
        <dbReference type="EMBL" id="MEJ2870991.1"/>
    </source>
</evidence>
<dbReference type="PANTHER" id="PTHR37418">
    <property type="entry name" value="3-KETO-5-AMINOHEXANOATE CLEAVAGE ENZYME-RELATED"/>
    <property type="match status" value="1"/>
</dbReference>
<organism evidence="1 2">
    <name type="scientific">Actinomycetospora aurantiaca</name>
    <dbReference type="NCBI Taxonomy" id="3129233"/>
    <lineage>
        <taxon>Bacteria</taxon>
        <taxon>Bacillati</taxon>
        <taxon>Actinomycetota</taxon>
        <taxon>Actinomycetes</taxon>
        <taxon>Pseudonocardiales</taxon>
        <taxon>Pseudonocardiaceae</taxon>
        <taxon>Actinomycetospora</taxon>
    </lineage>
</organism>
<dbReference type="PANTHER" id="PTHR37418:SF1">
    <property type="entry name" value="3-KETO-5-AMINOHEXANOATE CLEAVAGE PROTEIN"/>
    <property type="match status" value="1"/>
</dbReference>
<evidence type="ECO:0000313" key="2">
    <source>
        <dbReference type="Proteomes" id="UP001385809"/>
    </source>
</evidence>
<dbReference type="RefSeq" id="WP_337697563.1">
    <property type="nucleotide sequence ID" value="NZ_JBBEGN010000017.1"/>
</dbReference>
<gene>
    <name evidence="1" type="ORF">WCD74_24725</name>
</gene>
<dbReference type="Pfam" id="PF05853">
    <property type="entry name" value="BKACE"/>
    <property type="match status" value="1"/>
</dbReference>
<dbReference type="Proteomes" id="UP001385809">
    <property type="component" value="Unassembled WGS sequence"/>
</dbReference>
<sequence>MSSDLSPAARARAPVRGWLRPDVTKGGRAVLQCCPNGSRPEGVTPALPSTPAALARDAAAVAALGVRSVHVHPRDAQRRESLEPQVVAETVGAIRRAAPSLEVAIPLARWVEPNAFRRTQLVQEWARLPREVRPDVVAVSVHEQGWESVCEAVASVGLGIELGVWTTVDAVQLRVVGIPVNTVRVAVEVTVTDPDNAVVEAVRLLRELRPMDVPVLLHGEEDGAWPVLEYARRQGLDTRIGFEDTLTGPDGVWTATGNEELVRFALGQPVAPRVAPGRRARRGLFGGRLFGRSRT</sequence>
<dbReference type="InterPro" id="IPR008567">
    <property type="entry name" value="BKACE"/>
</dbReference>
<proteinExistence type="predicted"/>
<dbReference type="EMBL" id="JBBEGN010000017">
    <property type="protein sequence ID" value="MEJ2870991.1"/>
    <property type="molecule type" value="Genomic_DNA"/>
</dbReference>
<dbReference type="Gene3D" id="3.20.20.70">
    <property type="entry name" value="Aldolase class I"/>
    <property type="match status" value="1"/>
</dbReference>
<dbReference type="InterPro" id="IPR013785">
    <property type="entry name" value="Aldolase_TIM"/>
</dbReference>